<comment type="caution">
    <text evidence="3">The sequence shown here is derived from an EMBL/GenBank/DDBJ whole genome shotgun (WGS) entry which is preliminary data.</text>
</comment>
<evidence type="ECO:0000256" key="1">
    <source>
        <dbReference type="ARBA" id="ARBA00023239"/>
    </source>
</evidence>
<sequence length="320" mass="33540">MVQTAGRDHTFAGIFASTICPMTETGQIDIDNLAAHLSSVAGIDGMSGLLINGHAGENFALDRAESAEVVRTARAACGKSLIVAGINSERTDIAAALAEDAARYGANAVMVFPPFSWALGADERLIVEHHRAVAAASGLPLFLFQGSVGSGKTAFSTSILTKLLEIESVVGIKEGSWETAAYDLTRRLSRKLRPDVAVMASGDEHLFTCFAIGSDGSLVSLAAVVPELIVALDRAILRGDLAVGREIHEKLYVLARAVYGAPGHLATLRLKTCLKLLGRIPTVKSRTPILELNPAEVLELVAALKTAGLSADLEAAKSCG</sequence>
<dbReference type="InterPro" id="IPR013785">
    <property type="entry name" value="Aldolase_TIM"/>
</dbReference>
<accession>A0A5C4XLK7</accession>
<dbReference type="EMBL" id="VDMN01000002">
    <property type="protein sequence ID" value="TNM63394.1"/>
    <property type="molecule type" value="Genomic_DNA"/>
</dbReference>
<dbReference type="Proteomes" id="UP000311605">
    <property type="component" value="Unassembled WGS sequence"/>
</dbReference>
<dbReference type="PANTHER" id="PTHR12128:SF72">
    <property type="entry name" value="DIHYDRODIPICOLINATE SYNTHASE"/>
    <property type="match status" value="1"/>
</dbReference>
<dbReference type="SUPFAM" id="SSF51569">
    <property type="entry name" value="Aldolase"/>
    <property type="match status" value="1"/>
</dbReference>
<dbReference type="Gene3D" id="3.20.20.70">
    <property type="entry name" value="Aldolase class I"/>
    <property type="match status" value="1"/>
</dbReference>
<gene>
    <name evidence="3" type="ORF">FHP24_11285</name>
</gene>
<name>A0A5C4XLK7_9HYPH</name>
<dbReference type="Pfam" id="PF00701">
    <property type="entry name" value="DHDPS"/>
    <property type="match status" value="1"/>
</dbReference>
<dbReference type="OrthoDB" id="7431780at2"/>
<reference evidence="3 4" key="1">
    <citation type="submission" date="2019-06" db="EMBL/GenBank/DDBJ databases">
        <title>The draft genome of Rhizobium smilacinae PTYR-5.</title>
        <authorList>
            <person name="Liu L."/>
            <person name="Li L."/>
            <person name="Zhang X."/>
        </authorList>
    </citation>
    <scope>NUCLEOTIDE SEQUENCE [LARGE SCALE GENOMIC DNA]</scope>
    <source>
        <strain evidence="3 4">PTYR-5</strain>
    </source>
</reference>
<evidence type="ECO:0000256" key="2">
    <source>
        <dbReference type="PIRNR" id="PIRNR001365"/>
    </source>
</evidence>
<dbReference type="AlphaFoldDB" id="A0A5C4XLK7"/>
<comment type="similarity">
    <text evidence="2">Belongs to the DapA family.</text>
</comment>
<keyword evidence="1 2" id="KW-0456">Lyase</keyword>
<evidence type="ECO:0000313" key="4">
    <source>
        <dbReference type="Proteomes" id="UP000311605"/>
    </source>
</evidence>
<dbReference type="GO" id="GO:0008840">
    <property type="term" value="F:4-hydroxy-tetrahydrodipicolinate synthase activity"/>
    <property type="evidence" value="ECO:0007669"/>
    <property type="project" value="TreeGrafter"/>
</dbReference>
<dbReference type="CDD" id="cd00408">
    <property type="entry name" value="DHDPS-like"/>
    <property type="match status" value="1"/>
</dbReference>
<dbReference type="PANTHER" id="PTHR12128">
    <property type="entry name" value="DIHYDRODIPICOLINATE SYNTHASE"/>
    <property type="match status" value="1"/>
</dbReference>
<organism evidence="3 4">
    <name type="scientific">Aliirhizobium smilacinae</name>
    <dbReference type="NCBI Taxonomy" id="1395944"/>
    <lineage>
        <taxon>Bacteria</taxon>
        <taxon>Pseudomonadati</taxon>
        <taxon>Pseudomonadota</taxon>
        <taxon>Alphaproteobacteria</taxon>
        <taxon>Hyphomicrobiales</taxon>
        <taxon>Rhizobiaceae</taxon>
        <taxon>Aliirhizobium</taxon>
    </lineage>
</organism>
<dbReference type="PIRSF" id="PIRSF001365">
    <property type="entry name" value="DHDPS"/>
    <property type="match status" value="1"/>
</dbReference>
<evidence type="ECO:0000313" key="3">
    <source>
        <dbReference type="EMBL" id="TNM63394.1"/>
    </source>
</evidence>
<dbReference type="RefSeq" id="WP_139676307.1">
    <property type="nucleotide sequence ID" value="NZ_VDMN01000002.1"/>
</dbReference>
<dbReference type="InterPro" id="IPR002220">
    <property type="entry name" value="DapA-like"/>
</dbReference>
<keyword evidence="4" id="KW-1185">Reference proteome</keyword>
<dbReference type="SMART" id="SM01130">
    <property type="entry name" value="DHDPS"/>
    <property type="match status" value="1"/>
</dbReference>
<protein>
    <submittedName>
        <fullName evidence="3">Dihydrodipicolinate synthase family protein</fullName>
    </submittedName>
</protein>
<proteinExistence type="inferred from homology"/>